<dbReference type="PIRSF" id="PIRSF037309">
    <property type="entry name" value="PP2A_PR55"/>
    <property type="match status" value="1"/>
</dbReference>
<reference evidence="5" key="1">
    <citation type="submission" date="2022-10" db="EMBL/GenBank/DDBJ databases">
        <title>Novel sulphate-reducing endosymbionts in the free-living metamonad Anaeramoeba.</title>
        <authorList>
            <person name="Jerlstrom-Hultqvist J."/>
            <person name="Cepicka I."/>
            <person name="Gallot-Lavallee L."/>
            <person name="Salas-Leiva D."/>
            <person name="Curtis B.A."/>
            <person name="Zahonova K."/>
            <person name="Pipaliya S."/>
            <person name="Dacks J."/>
            <person name="Roger A.J."/>
        </authorList>
    </citation>
    <scope>NUCLEOTIDE SEQUENCE</scope>
    <source>
        <strain evidence="5">BMAN</strain>
    </source>
</reference>
<evidence type="ECO:0000313" key="5">
    <source>
        <dbReference type="EMBL" id="KAJ5080449.1"/>
    </source>
</evidence>
<evidence type="ECO:0000313" key="6">
    <source>
        <dbReference type="Proteomes" id="UP001149090"/>
    </source>
</evidence>
<dbReference type="EMBL" id="JAPDFW010000011">
    <property type="protein sequence ID" value="KAJ5080449.1"/>
    <property type="molecule type" value="Genomic_DNA"/>
</dbReference>
<dbReference type="SUPFAM" id="SSF50978">
    <property type="entry name" value="WD40 repeat-like"/>
    <property type="match status" value="1"/>
</dbReference>
<dbReference type="GO" id="GO:0000159">
    <property type="term" value="C:protein phosphatase type 2A complex"/>
    <property type="evidence" value="ECO:0007669"/>
    <property type="project" value="UniProtKB-UniRule"/>
</dbReference>
<evidence type="ECO:0000256" key="3">
    <source>
        <dbReference type="ARBA" id="ARBA00022737"/>
    </source>
</evidence>
<name>A0A9Q0LXM7_ANAIG</name>
<dbReference type="InterPro" id="IPR015943">
    <property type="entry name" value="WD40/YVTN_repeat-like_dom_sf"/>
</dbReference>
<dbReference type="Proteomes" id="UP001149090">
    <property type="component" value="Unassembled WGS sequence"/>
</dbReference>
<accession>A0A9Q0LXM7</accession>
<evidence type="ECO:0000256" key="1">
    <source>
        <dbReference type="ARBA" id="ARBA00008259"/>
    </source>
</evidence>
<dbReference type="PRINTS" id="PR00600">
    <property type="entry name" value="PP2APR55"/>
</dbReference>
<dbReference type="OMA" id="NQIKWCR"/>
<evidence type="ECO:0000256" key="2">
    <source>
        <dbReference type="ARBA" id="ARBA00022574"/>
    </source>
</evidence>
<dbReference type="AlphaFoldDB" id="A0A9Q0LXM7"/>
<proteinExistence type="inferred from homology"/>
<evidence type="ECO:0000256" key="4">
    <source>
        <dbReference type="RuleBase" id="RU331113"/>
    </source>
</evidence>
<keyword evidence="3 4" id="KW-0677">Repeat</keyword>
<comment type="caution">
    <text evidence="5">The sequence shown here is derived from an EMBL/GenBank/DDBJ whole genome shotgun (WGS) entry which is preliminary data.</text>
</comment>
<dbReference type="InterPro" id="IPR001680">
    <property type="entry name" value="WD40_rpt"/>
</dbReference>
<dbReference type="OrthoDB" id="6274823at2759"/>
<organism evidence="5 6">
    <name type="scientific">Anaeramoeba ignava</name>
    <name type="common">Anaerobic marine amoeba</name>
    <dbReference type="NCBI Taxonomy" id="1746090"/>
    <lineage>
        <taxon>Eukaryota</taxon>
        <taxon>Metamonada</taxon>
        <taxon>Anaeramoebidae</taxon>
        <taxon>Anaeramoeba</taxon>
    </lineage>
</organism>
<gene>
    <name evidence="5" type="ORF">M0811_03934</name>
</gene>
<dbReference type="SMART" id="SM00320">
    <property type="entry name" value="WD40"/>
    <property type="match status" value="6"/>
</dbReference>
<dbReference type="InterPro" id="IPR036322">
    <property type="entry name" value="WD40_repeat_dom_sf"/>
</dbReference>
<protein>
    <recommendedName>
        <fullName evidence="4">Serine/threonine-protein phosphatase 2A 55 kDa regulatory subunit B</fullName>
    </recommendedName>
</protein>
<keyword evidence="6" id="KW-1185">Reference proteome</keyword>
<comment type="similarity">
    <text evidence="1 4">Belongs to the phosphatase 2A regulatory subunit B family.</text>
</comment>
<dbReference type="PANTHER" id="PTHR11871">
    <property type="entry name" value="PROTEIN PHOSPHATASE PP2A REGULATORY SUBUNIT B"/>
    <property type="match status" value="1"/>
</dbReference>
<sequence length="445" mass="51281">MSFGWKVTQVFGDNSSPGPVNDCDIISALEFDTTGEYIAVGDRGGRVVLFQRESPPKYTDEIETNNSRLRGFKFYNEFQSHESEFDYLKSNEIEEKINSIKWLKPRNNANFLLSTNDKTIKLWKIYEKDTFIDNESALNFQEISSPSFLRIPKISKQKPTPSIHLRRVYSHAHVYDINSISVNPDQETFLSSDGLRINLWNLELTKNAFNIVDMKPEDLEDLTEVITDAKFHPNNCGLFCYSTSKGVIRLGDLRVSKTSTDSSKIFHYEDNESNSFFSEVINSISDIQFSFDGRYVVSRDFMSLKVWDLNMESKPVAIFHVHEFLTPKFGYLYENDYIIDKFECSFSHDGEHLITGSYGNHFYIIDWKREKAILVNASQNPHLNQQYFDAITPTNKNSPTTSALEYNIQKVDYSRKVLAVGWNPKEPIITFGATNILYLYAGKPL</sequence>
<dbReference type="Gene3D" id="2.130.10.10">
    <property type="entry name" value="YVTN repeat-like/Quinoprotein amine dehydrogenase"/>
    <property type="match status" value="1"/>
</dbReference>
<keyword evidence="2 4" id="KW-0853">WD repeat</keyword>
<dbReference type="InterPro" id="IPR000009">
    <property type="entry name" value="PP2A_PR55"/>
</dbReference>
<dbReference type="GO" id="GO:0019888">
    <property type="term" value="F:protein phosphatase regulator activity"/>
    <property type="evidence" value="ECO:0007669"/>
    <property type="project" value="InterPro"/>
</dbReference>